<feature type="transmembrane region" description="Helical" evidence="1">
    <location>
        <begin position="90"/>
        <end position="109"/>
    </location>
</feature>
<comment type="caution">
    <text evidence="2">The sequence shown here is derived from an EMBL/GenBank/DDBJ whole genome shotgun (WGS) entry which is preliminary data.</text>
</comment>
<dbReference type="OrthoDB" id="3695251at2"/>
<evidence type="ECO:0000313" key="3">
    <source>
        <dbReference type="Proteomes" id="UP000239494"/>
    </source>
</evidence>
<accession>A0A2T0TMG4</accession>
<evidence type="ECO:0000256" key="1">
    <source>
        <dbReference type="SAM" id="Phobius"/>
    </source>
</evidence>
<sequence>MSDPITVELPTPDQPPKREPLVARTWRGISGAFAVGLALLAIALVVIQLYAQGRDLPGPGWDVVAGHWAAAALTTTAQIFADRKRGWPSATLSLTILLIGLATLWIYWWA</sequence>
<keyword evidence="1" id="KW-0812">Transmembrane</keyword>
<organism evidence="2 3">
    <name type="scientific">Umezawaea tangerina</name>
    <dbReference type="NCBI Taxonomy" id="84725"/>
    <lineage>
        <taxon>Bacteria</taxon>
        <taxon>Bacillati</taxon>
        <taxon>Actinomycetota</taxon>
        <taxon>Actinomycetes</taxon>
        <taxon>Pseudonocardiales</taxon>
        <taxon>Pseudonocardiaceae</taxon>
        <taxon>Umezawaea</taxon>
    </lineage>
</organism>
<evidence type="ECO:0000313" key="2">
    <source>
        <dbReference type="EMBL" id="PRY46849.1"/>
    </source>
</evidence>
<dbReference type="RefSeq" id="WP_106185792.1">
    <property type="nucleotide sequence ID" value="NZ_PVTF01000001.1"/>
</dbReference>
<keyword evidence="3" id="KW-1185">Reference proteome</keyword>
<gene>
    <name evidence="2" type="ORF">CLV43_1011130</name>
</gene>
<reference evidence="2 3" key="1">
    <citation type="submission" date="2018-03" db="EMBL/GenBank/DDBJ databases">
        <title>Genomic Encyclopedia of Archaeal and Bacterial Type Strains, Phase II (KMG-II): from individual species to whole genera.</title>
        <authorList>
            <person name="Goeker M."/>
        </authorList>
    </citation>
    <scope>NUCLEOTIDE SEQUENCE [LARGE SCALE GENOMIC DNA]</scope>
    <source>
        <strain evidence="2 3">DSM 44720</strain>
    </source>
</reference>
<name>A0A2T0TMG4_9PSEU</name>
<feature type="transmembrane region" description="Helical" evidence="1">
    <location>
        <begin position="28"/>
        <end position="51"/>
    </location>
</feature>
<dbReference type="Proteomes" id="UP000239494">
    <property type="component" value="Unassembled WGS sequence"/>
</dbReference>
<dbReference type="AlphaFoldDB" id="A0A2T0TMG4"/>
<dbReference type="EMBL" id="PVTF01000001">
    <property type="protein sequence ID" value="PRY46849.1"/>
    <property type="molecule type" value="Genomic_DNA"/>
</dbReference>
<proteinExistence type="predicted"/>
<keyword evidence="1" id="KW-0472">Membrane</keyword>
<protein>
    <submittedName>
        <fullName evidence="2">Uncharacterized protein</fullName>
    </submittedName>
</protein>
<keyword evidence="1" id="KW-1133">Transmembrane helix</keyword>